<dbReference type="PANTHER" id="PTHR12905">
    <property type="entry name" value="METALLOPHOSPHOESTERASE"/>
    <property type="match status" value="1"/>
</dbReference>
<dbReference type="OrthoDB" id="630188at2759"/>
<name>A0A507AM56_9PEZI</name>
<comment type="caution">
    <text evidence="3">The sequence shown here is derived from an EMBL/GenBank/DDBJ whole genome shotgun (WGS) entry which is preliminary data.</text>
</comment>
<evidence type="ECO:0000259" key="2">
    <source>
        <dbReference type="Pfam" id="PF00149"/>
    </source>
</evidence>
<feature type="compositionally biased region" description="Low complexity" evidence="1">
    <location>
        <begin position="298"/>
        <end position="312"/>
    </location>
</feature>
<keyword evidence="4" id="KW-1185">Reference proteome</keyword>
<proteinExistence type="predicted"/>
<evidence type="ECO:0000313" key="4">
    <source>
        <dbReference type="Proteomes" id="UP000319257"/>
    </source>
</evidence>
<dbReference type="InParanoid" id="A0A507AM56"/>
<dbReference type="PANTHER" id="PTHR12905:SF16">
    <property type="entry name" value="SER_THR PROTEIN PHOSPHATASE FAMILY PROTEIN (AFU_ORTHOLOGUE AFUA_1G06000)"/>
    <property type="match status" value="1"/>
</dbReference>
<dbReference type="InterPro" id="IPR051693">
    <property type="entry name" value="UPF0046_metallophosphoest"/>
</dbReference>
<gene>
    <name evidence="3" type="ORF">E0L32_009775</name>
</gene>
<reference evidence="3 4" key="1">
    <citation type="submission" date="2019-06" db="EMBL/GenBank/DDBJ databases">
        <title>Draft genome sequence of the filamentous fungus Phialemoniopsis curvata isolated from diesel fuel.</title>
        <authorList>
            <person name="Varaljay V.A."/>
            <person name="Lyon W.J."/>
            <person name="Crouch A.L."/>
            <person name="Drake C.E."/>
            <person name="Hollomon J.M."/>
            <person name="Nadeau L.J."/>
            <person name="Nunn H.S."/>
            <person name="Stevenson B.S."/>
            <person name="Bojanowski C.L."/>
            <person name="Crookes-Goodson W.J."/>
        </authorList>
    </citation>
    <scope>NUCLEOTIDE SEQUENCE [LARGE SCALE GENOMIC DNA]</scope>
    <source>
        <strain evidence="3 4">D216</strain>
    </source>
</reference>
<organism evidence="3 4">
    <name type="scientific">Thyridium curvatum</name>
    <dbReference type="NCBI Taxonomy" id="1093900"/>
    <lineage>
        <taxon>Eukaryota</taxon>
        <taxon>Fungi</taxon>
        <taxon>Dikarya</taxon>
        <taxon>Ascomycota</taxon>
        <taxon>Pezizomycotina</taxon>
        <taxon>Sordariomycetes</taxon>
        <taxon>Sordariomycetidae</taxon>
        <taxon>Thyridiales</taxon>
        <taxon>Thyridiaceae</taxon>
        <taxon>Thyridium</taxon>
    </lineage>
</organism>
<protein>
    <recommendedName>
        <fullName evidence="2">Calcineurin-like phosphoesterase domain-containing protein</fullName>
    </recommendedName>
</protein>
<accession>A0A507AM56</accession>
<sequence>MAPNKVKRTRFVCVSDTHNCTVKLPKGDVLIHAGDLTNQGSYSELKKAVEWLEKAEFEAKIVIAGNHDLGLDSQFYREYGAYFHNNQEARESQECIDLLTSSPSLTYLNHTSAAVRLRDPKGPQTVFKVFGSPYSPRCGAWAFSYERSDAWRPDAELSSNRKTLPSLQEYHASLSAKDVWSAIPLDTDVLVTHTPPHLHCDEAASQRRALGCEDLRQALWRVRPRLAVCGHVHEGRGAERVTWDIAGAPGGSINVRYGELSVERWQDPGAAGPGRNTKMSLLDLTSRNGNRALDNDGSASVSAQHAEASAAADLRTSHGNQLQDGQLSPDTARPGSGTLGLGGDPDFSARCDRAALSGRMGRRETCVVNCAVMGSSYPHVGGKRLNKPIVVDLDLPVAKPEPEPA</sequence>
<dbReference type="CDD" id="cd07379">
    <property type="entry name" value="MPP_239FB"/>
    <property type="match status" value="1"/>
</dbReference>
<dbReference type="RefSeq" id="XP_030990424.1">
    <property type="nucleotide sequence ID" value="XM_031144776.1"/>
</dbReference>
<dbReference type="SUPFAM" id="SSF56300">
    <property type="entry name" value="Metallo-dependent phosphatases"/>
    <property type="match status" value="1"/>
</dbReference>
<dbReference type="EMBL" id="SKBQ01000074">
    <property type="protein sequence ID" value="TPX08713.1"/>
    <property type="molecule type" value="Genomic_DNA"/>
</dbReference>
<dbReference type="Gene3D" id="3.60.21.10">
    <property type="match status" value="1"/>
</dbReference>
<dbReference type="GO" id="GO:0016787">
    <property type="term" value="F:hydrolase activity"/>
    <property type="evidence" value="ECO:0007669"/>
    <property type="project" value="InterPro"/>
</dbReference>
<dbReference type="AlphaFoldDB" id="A0A507AM56"/>
<evidence type="ECO:0000256" key="1">
    <source>
        <dbReference type="SAM" id="MobiDB-lite"/>
    </source>
</evidence>
<dbReference type="InterPro" id="IPR029052">
    <property type="entry name" value="Metallo-depent_PP-like"/>
</dbReference>
<feature type="region of interest" description="Disordered" evidence="1">
    <location>
        <begin position="287"/>
        <end position="348"/>
    </location>
</feature>
<evidence type="ECO:0000313" key="3">
    <source>
        <dbReference type="EMBL" id="TPX08713.1"/>
    </source>
</evidence>
<feature type="domain" description="Calcineurin-like phosphoesterase" evidence="2">
    <location>
        <begin position="24"/>
        <end position="234"/>
    </location>
</feature>
<dbReference type="Proteomes" id="UP000319257">
    <property type="component" value="Unassembled WGS sequence"/>
</dbReference>
<dbReference type="GeneID" id="41977222"/>
<feature type="compositionally biased region" description="Polar residues" evidence="1">
    <location>
        <begin position="317"/>
        <end position="329"/>
    </location>
</feature>
<dbReference type="Pfam" id="PF00149">
    <property type="entry name" value="Metallophos"/>
    <property type="match status" value="1"/>
</dbReference>
<dbReference type="InterPro" id="IPR004843">
    <property type="entry name" value="Calcineurin-like_PHP"/>
</dbReference>